<dbReference type="InterPro" id="IPR003594">
    <property type="entry name" value="HATPase_dom"/>
</dbReference>
<dbReference type="InterPro" id="IPR005467">
    <property type="entry name" value="His_kinase_dom"/>
</dbReference>
<feature type="transmembrane region" description="Helical" evidence="1">
    <location>
        <begin position="130"/>
        <end position="154"/>
    </location>
</feature>
<organism evidence="3 4">
    <name type="scientific">Novosphingobium soli</name>
    <dbReference type="NCBI Taxonomy" id="574956"/>
    <lineage>
        <taxon>Bacteria</taxon>
        <taxon>Pseudomonadati</taxon>
        <taxon>Pseudomonadota</taxon>
        <taxon>Alphaproteobacteria</taxon>
        <taxon>Sphingomonadales</taxon>
        <taxon>Sphingomonadaceae</taxon>
        <taxon>Novosphingobium</taxon>
    </lineage>
</organism>
<dbReference type="InterPro" id="IPR036890">
    <property type="entry name" value="HATPase_C_sf"/>
</dbReference>
<dbReference type="Proteomes" id="UP001589798">
    <property type="component" value="Unassembled WGS sequence"/>
</dbReference>
<feature type="transmembrane region" description="Helical" evidence="1">
    <location>
        <begin position="88"/>
        <end position="110"/>
    </location>
</feature>
<keyword evidence="1" id="KW-0472">Membrane</keyword>
<evidence type="ECO:0000313" key="3">
    <source>
        <dbReference type="EMBL" id="MFC0203462.1"/>
    </source>
</evidence>
<protein>
    <submittedName>
        <fullName evidence="3">Sensor histidine kinase</fullName>
        <ecNumber evidence="3">2.7.13.3</ecNumber>
    </submittedName>
</protein>
<accession>A0ABV6CRV4</accession>
<keyword evidence="3" id="KW-0808">Transferase</keyword>
<name>A0ABV6CRV4_9SPHN</name>
<dbReference type="EMBL" id="JBHLWK010000007">
    <property type="protein sequence ID" value="MFC0203462.1"/>
    <property type="molecule type" value="Genomic_DNA"/>
</dbReference>
<reference evidence="3 4" key="1">
    <citation type="submission" date="2024-09" db="EMBL/GenBank/DDBJ databases">
        <authorList>
            <person name="Sun Q."/>
            <person name="Mori K."/>
        </authorList>
    </citation>
    <scope>NUCLEOTIDE SEQUENCE [LARGE SCALE GENOMIC DNA]</scope>
    <source>
        <strain evidence="3 4">CCM 7706</strain>
    </source>
</reference>
<keyword evidence="3" id="KW-0418">Kinase</keyword>
<dbReference type="InterPro" id="IPR050640">
    <property type="entry name" value="Bact_2-comp_sensor_kinase"/>
</dbReference>
<feature type="transmembrane region" description="Helical" evidence="1">
    <location>
        <begin position="26"/>
        <end position="46"/>
    </location>
</feature>
<evidence type="ECO:0000256" key="1">
    <source>
        <dbReference type="SAM" id="Phobius"/>
    </source>
</evidence>
<sequence>MAGAAVLSSTWMDDPDKPSPPARGSVAIGAAFTLVLWLLALVLWSANDLSKPGPLPGALKILLLQTFVVGIAFSAVLGLAVNRAQRLPVVPCVAATAGAALFMGLAHGFLDALLVREYARAEGFAFAGLWRQFVGGLMPFPLLYLFYAAVLGLLRSAELGRRRERQLADARHAAQEARLAALRFQLNPHFLFNTLNAISSLIVNGRNEDAEVMTVRLSSFLRTSLEADMQGTVTLDEELATLHSYLDIEAVRFGERLCFDVRCPVQLLDAQVPSFLLQPLIENAVKYGVAPSRGTVTIAVEVVAHDGRLEITVQDDGGRALASRPAAGTGLGIANVRQRLAAHYGEAARLEALARHDGFTVQIAMPLALLQIRDAAE</sequence>
<dbReference type="Pfam" id="PF02518">
    <property type="entry name" value="HATPase_c"/>
    <property type="match status" value="1"/>
</dbReference>
<dbReference type="InterPro" id="IPR010559">
    <property type="entry name" value="Sig_transdc_His_kin_internal"/>
</dbReference>
<dbReference type="EC" id="2.7.13.3" evidence="3"/>
<comment type="caution">
    <text evidence="3">The sequence shown here is derived from an EMBL/GenBank/DDBJ whole genome shotgun (WGS) entry which is preliminary data.</text>
</comment>
<dbReference type="SUPFAM" id="SSF55874">
    <property type="entry name" value="ATPase domain of HSP90 chaperone/DNA topoisomerase II/histidine kinase"/>
    <property type="match status" value="1"/>
</dbReference>
<proteinExistence type="predicted"/>
<dbReference type="GO" id="GO:0004673">
    <property type="term" value="F:protein histidine kinase activity"/>
    <property type="evidence" value="ECO:0007669"/>
    <property type="project" value="UniProtKB-EC"/>
</dbReference>
<dbReference type="Pfam" id="PF06580">
    <property type="entry name" value="His_kinase"/>
    <property type="match status" value="1"/>
</dbReference>
<dbReference type="PANTHER" id="PTHR34220:SF9">
    <property type="entry name" value="SIGNAL TRANSDUCTION HISTIDINE KINASE INTERNAL REGION DOMAIN-CONTAINING PROTEIN"/>
    <property type="match status" value="1"/>
</dbReference>
<dbReference type="RefSeq" id="WP_379556412.1">
    <property type="nucleotide sequence ID" value="NZ_JBHUKO010000002.1"/>
</dbReference>
<dbReference type="PROSITE" id="PS50109">
    <property type="entry name" value="HIS_KIN"/>
    <property type="match status" value="1"/>
</dbReference>
<dbReference type="PANTHER" id="PTHR34220">
    <property type="entry name" value="SENSOR HISTIDINE KINASE YPDA"/>
    <property type="match status" value="1"/>
</dbReference>
<gene>
    <name evidence="3" type="ORF">ACFFJC_04150</name>
</gene>
<feature type="domain" description="Histidine kinase" evidence="2">
    <location>
        <begin position="276"/>
        <end position="369"/>
    </location>
</feature>
<keyword evidence="1" id="KW-0812">Transmembrane</keyword>
<dbReference type="SMART" id="SM00387">
    <property type="entry name" value="HATPase_c"/>
    <property type="match status" value="1"/>
</dbReference>
<evidence type="ECO:0000259" key="2">
    <source>
        <dbReference type="PROSITE" id="PS50109"/>
    </source>
</evidence>
<feature type="transmembrane region" description="Helical" evidence="1">
    <location>
        <begin position="58"/>
        <end position="81"/>
    </location>
</feature>
<keyword evidence="4" id="KW-1185">Reference proteome</keyword>
<evidence type="ECO:0000313" key="4">
    <source>
        <dbReference type="Proteomes" id="UP001589798"/>
    </source>
</evidence>
<dbReference type="Gene3D" id="3.30.565.10">
    <property type="entry name" value="Histidine kinase-like ATPase, C-terminal domain"/>
    <property type="match status" value="1"/>
</dbReference>
<keyword evidence="1" id="KW-1133">Transmembrane helix</keyword>